<keyword evidence="3 6" id="KW-0963">Cytoplasm</keyword>
<name>A0A2P5F994_TREOI</name>
<evidence type="ECO:0000256" key="5">
    <source>
        <dbReference type="ARBA" id="ARBA00055640"/>
    </source>
</evidence>
<dbReference type="GO" id="GO:0003779">
    <property type="term" value="F:actin binding"/>
    <property type="evidence" value="ECO:0007669"/>
    <property type="project" value="UniProtKB-UniRule"/>
</dbReference>
<dbReference type="GO" id="GO:0071933">
    <property type="term" value="F:Arp2/3 complex binding"/>
    <property type="evidence" value="ECO:0007669"/>
    <property type="project" value="TreeGrafter"/>
</dbReference>
<protein>
    <recommendedName>
        <fullName evidence="6">Protein SCAR</fullName>
    </recommendedName>
    <alternativeName>
        <fullName evidence="6">Protein WAVE</fullName>
    </alternativeName>
</protein>
<comment type="function">
    <text evidence="5">Involved in regulation of actin and microtubule organization. Part of a WAVE complex that activates the Arp2/3 complex. Regulates trichome branch positioning and expansion.</text>
</comment>
<dbReference type="PANTHER" id="PTHR12902:SF1">
    <property type="entry name" value="WISKOTT-ALDRICH SYNDROME PROTEIN FAMILY MEMBER"/>
    <property type="match status" value="1"/>
</dbReference>
<feature type="region of interest" description="Disordered" evidence="7">
    <location>
        <begin position="1403"/>
        <end position="1432"/>
    </location>
</feature>
<keyword evidence="4 6" id="KW-0206">Cytoskeleton</keyword>
<evidence type="ECO:0000313" key="10">
    <source>
        <dbReference type="Proteomes" id="UP000237000"/>
    </source>
</evidence>
<feature type="region of interest" description="Disordered" evidence="7">
    <location>
        <begin position="961"/>
        <end position="983"/>
    </location>
</feature>
<feature type="region of interest" description="Disordered" evidence="7">
    <location>
        <begin position="1019"/>
        <end position="1038"/>
    </location>
</feature>
<accession>A0A2P5F994</accession>
<feature type="region of interest" description="Disordered" evidence="7">
    <location>
        <begin position="637"/>
        <end position="673"/>
    </location>
</feature>
<evidence type="ECO:0000256" key="4">
    <source>
        <dbReference type="ARBA" id="ARBA00023212"/>
    </source>
</evidence>
<dbReference type="Gene3D" id="1.20.5.340">
    <property type="match status" value="1"/>
</dbReference>
<dbReference type="STRING" id="63057.A0A2P5F994"/>
<dbReference type="OrthoDB" id="1929108at2759"/>
<dbReference type="Gene3D" id="6.10.280.150">
    <property type="match status" value="2"/>
</dbReference>
<comment type="similarity">
    <text evidence="2 6">Belongs to the SCAR/WAVE family.</text>
</comment>
<dbReference type="PANTHER" id="PTHR12902">
    <property type="entry name" value="WASP-1"/>
    <property type="match status" value="1"/>
</dbReference>
<keyword evidence="10" id="KW-1185">Reference proteome</keyword>
<reference evidence="10" key="1">
    <citation type="submission" date="2016-06" db="EMBL/GenBank/DDBJ databases">
        <title>Parallel loss of symbiosis genes in relatives of nitrogen-fixing non-legume Parasponia.</title>
        <authorList>
            <person name="Van Velzen R."/>
            <person name="Holmer R."/>
            <person name="Bu F."/>
            <person name="Rutten L."/>
            <person name="Van Zeijl A."/>
            <person name="Liu W."/>
            <person name="Santuari L."/>
            <person name="Cao Q."/>
            <person name="Sharma T."/>
            <person name="Shen D."/>
            <person name="Roswanjaya Y."/>
            <person name="Wardhani T."/>
            <person name="Kalhor M.S."/>
            <person name="Jansen J."/>
            <person name="Van den Hoogen J."/>
            <person name="Gungor B."/>
            <person name="Hartog M."/>
            <person name="Hontelez J."/>
            <person name="Verver J."/>
            <person name="Yang W.-C."/>
            <person name="Schijlen E."/>
            <person name="Repin R."/>
            <person name="Schilthuizen M."/>
            <person name="Schranz E."/>
            <person name="Heidstra R."/>
            <person name="Miyata K."/>
            <person name="Fedorova E."/>
            <person name="Kohlen W."/>
            <person name="Bisseling T."/>
            <person name="Smit S."/>
            <person name="Geurts R."/>
        </authorList>
    </citation>
    <scope>NUCLEOTIDE SEQUENCE [LARGE SCALE GENOMIC DNA]</scope>
    <source>
        <strain evidence="10">cv. RG33-2</strain>
    </source>
</reference>
<feature type="compositionally biased region" description="Polar residues" evidence="7">
    <location>
        <begin position="1133"/>
        <end position="1149"/>
    </location>
</feature>
<evidence type="ECO:0000259" key="8">
    <source>
        <dbReference type="PROSITE" id="PS51082"/>
    </source>
</evidence>
<feature type="region of interest" description="Disordered" evidence="7">
    <location>
        <begin position="749"/>
        <end position="771"/>
    </location>
</feature>
<dbReference type="PROSITE" id="PS51082">
    <property type="entry name" value="WH2"/>
    <property type="match status" value="1"/>
</dbReference>
<evidence type="ECO:0000313" key="9">
    <source>
        <dbReference type="EMBL" id="PON94369.1"/>
    </source>
</evidence>
<dbReference type="InParanoid" id="A0A2P5F994"/>
<evidence type="ECO:0000256" key="7">
    <source>
        <dbReference type="SAM" id="MobiDB-lite"/>
    </source>
</evidence>
<dbReference type="GO" id="GO:0034237">
    <property type="term" value="F:protein kinase A regulatory subunit binding"/>
    <property type="evidence" value="ECO:0007669"/>
    <property type="project" value="TreeGrafter"/>
</dbReference>
<evidence type="ECO:0000256" key="1">
    <source>
        <dbReference type="ARBA" id="ARBA00004245"/>
    </source>
</evidence>
<sequence>MPLTRYRVRSEYGLADPELYRAADKDDPEALLEGVAMAGLVGVLRQLGDLAEFAAEIFHDLHEEVMATAARGHGLMVRVQQLEAEFPPIEKALLSQTNHSSFFCNAGVDWHSNLRSEQNLVARGDLPRFVMDSYEESRGPPRLFLLDKFDVAGAGACLKRYTDPSFFKVEAAAAGIAKGEIQREKKNRKVKQKKGLRWRNGETTPEVAPTSHTKLHQLFLEERVENGLSDPARLVKLKKRQLNGSAIDSKTGKSYMEKFVETPPERELACETSVTSALLTSNYTSESGIRILEISTVSPAESSPRNASDCSSQSINGFDKEMVGRETIEVSDTIRNDETVKISSPLHEVQVEKQLAISGEGKTKGGMNGYESDDMTSEVDNYMDALASMESEMETDNEYRPNSNLRFLKAETHAADYDANEEHHECRALLSDTQSVGNFSTSDDGNNSFKKNRLSFSYSDTPISVVENTPSDDDGAAKVFPSSEICGAEIVYKASNELPVTAQSLGAKDDEFVASHDICIEKESVPDHGDASSGALLNDLYLTSLQTGPGANSLTTDSAEGPQVGGTPAEHIMLDSKVPDNVENGKNTVDSIAIGSRVSSQGTDDITKTSEIYLLNEVGDEDPSVIYDNVLHLPNNSELASGKESRDSSVNEEYQTQDEGEDSNKSLVSGEIDSPFNSITEKQLSSSSLPVLDSQSANSLLPNNFTVSSDHSDVLLPHNIVSKVNGSFTATEVNSEDLSPTVDFAKSHVSEEVTSRVDSPETPGLKEPESADLSEKLSHLEHVSAEAGVPDPEEIGLSRSCGDAVGGDVVSLQHPSSYLSGTGNCDLTEVDSVVDETVAVEDAAVHSADTSNIVDNISSGICLPPYTECSPSNPTELRESLFGFVVPQQQELALDEVFSPECATESGTLEDLHHVEAAPSDLGLDPNIPVSYDNFSPNIAVAAADDDLSPAEKTQYSASAVDISAASTSSDLSDQESELRPSCDSYRVENGEDTVSLSTCYLPEAETPSEKAVKLQADQVDTEDLQTDEAGPHPETPLEKSWKLQADQVGTDCVVTEEAGSHPEIPSEKSQVFCNQLDVECQQVDRASINSSSLPSEQMESLNQMGEETSEQIESPNHISQEIRADTSLESFQEDLPSQSLTSEFSSKSAGPEVDDIRQAANPSEFAPSSLVLLPETTQVDLGEMPPLPPLPPMQWRMGKFSQGLFPSIQPYRADEKAQADVPASQSGMQQPQHPILPPTIVENEKSLHVAEPLTSNLAQPPTYSMQLPTIVNDANTQYSYLALGGTQSLNPFLTLPAVSREGHGNGNLALERETEESGSSFFSPTLTAQSTTGQNHEVSREVSQPMNQVAPETGVETMIHEQSLEYSKGELGNPFVTSMAPPTMVDEQVRLGLLMPEGEKAWSSNNSSMMPDSEVEKPNGNPVNKLPRPRNPLIDAVNAHGKSKLRKVTERVRPQIGPKAEERDSLLEQIRTKSFNLKPATAARPSIPGPTPKTNLKVAAILEKANAIRQALAGSDDEDDDDDNWSS</sequence>
<gene>
    <name evidence="9" type="ORF">TorRG33x02_098430</name>
</gene>
<comment type="caution">
    <text evidence="9">The sequence shown here is derived from an EMBL/GenBank/DDBJ whole genome shotgun (WGS) entry which is preliminary data.</text>
</comment>
<feature type="region of interest" description="Disordered" evidence="7">
    <location>
        <begin position="1088"/>
        <end position="1115"/>
    </location>
</feature>
<evidence type="ECO:0000256" key="6">
    <source>
        <dbReference type="RuleBase" id="RU367034"/>
    </source>
</evidence>
<organism evidence="9 10">
    <name type="scientific">Trema orientale</name>
    <name type="common">Charcoal tree</name>
    <name type="synonym">Celtis orientalis</name>
    <dbReference type="NCBI Taxonomy" id="63057"/>
    <lineage>
        <taxon>Eukaryota</taxon>
        <taxon>Viridiplantae</taxon>
        <taxon>Streptophyta</taxon>
        <taxon>Embryophyta</taxon>
        <taxon>Tracheophyta</taxon>
        <taxon>Spermatophyta</taxon>
        <taxon>Magnoliopsida</taxon>
        <taxon>eudicotyledons</taxon>
        <taxon>Gunneridae</taxon>
        <taxon>Pentapetalae</taxon>
        <taxon>rosids</taxon>
        <taxon>fabids</taxon>
        <taxon>Rosales</taxon>
        <taxon>Cannabaceae</taxon>
        <taxon>Trema</taxon>
    </lineage>
</organism>
<feature type="region of interest" description="Disordered" evidence="7">
    <location>
        <begin position="1133"/>
        <end position="1154"/>
    </location>
</feature>
<dbReference type="EMBL" id="JXTC01000052">
    <property type="protein sequence ID" value="PON94369.1"/>
    <property type="molecule type" value="Genomic_DNA"/>
</dbReference>
<dbReference type="GO" id="GO:0030036">
    <property type="term" value="P:actin cytoskeleton organization"/>
    <property type="evidence" value="ECO:0007669"/>
    <property type="project" value="UniProtKB-UniRule"/>
</dbReference>
<evidence type="ECO:0000256" key="3">
    <source>
        <dbReference type="ARBA" id="ARBA00022490"/>
    </source>
</evidence>
<dbReference type="Proteomes" id="UP000237000">
    <property type="component" value="Unassembled WGS sequence"/>
</dbReference>
<evidence type="ECO:0000256" key="2">
    <source>
        <dbReference type="ARBA" id="ARBA00006993"/>
    </source>
</evidence>
<dbReference type="FunCoup" id="A0A2P5F994">
    <property type="interactions" value="2276"/>
</dbReference>
<feature type="domain" description="WH2" evidence="8">
    <location>
        <begin position="1463"/>
        <end position="1481"/>
    </location>
</feature>
<keyword evidence="6" id="KW-0009">Actin-binding</keyword>
<dbReference type="GO" id="GO:0005856">
    <property type="term" value="C:cytoskeleton"/>
    <property type="evidence" value="ECO:0007669"/>
    <property type="project" value="UniProtKB-SubCell"/>
</dbReference>
<proteinExistence type="inferred from homology"/>
<dbReference type="GO" id="GO:2000601">
    <property type="term" value="P:positive regulation of Arp2/3 complex-mediated actin nucleation"/>
    <property type="evidence" value="ECO:0007669"/>
    <property type="project" value="TreeGrafter"/>
</dbReference>
<dbReference type="GO" id="GO:0005737">
    <property type="term" value="C:cytoplasm"/>
    <property type="evidence" value="ECO:0007669"/>
    <property type="project" value="UniProtKB-ARBA"/>
</dbReference>
<comment type="subcellular location">
    <subcellularLocation>
        <location evidence="1 6">Cytoplasm</location>
        <location evidence="1 6">Cytoskeleton</location>
    </subcellularLocation>
</comment>
<dbReference type="InterPro" id="IPR003124">
    <property type="entry name" value="WH2_dom"/>
</dbReference>
<dbReference type="InterPro" id="IPR028288">
    <property type="entry name" value="SCAR/WAVE_fam"/>
</dbReference>
<dbReference type="FunFam" id="1.20.5.340:FF:000045">
    <property type="entry name" value="SCAR family protein"/>
    <property type="match status" value="1"/>
</dbReference>